<dbReference type="Gene3D" id="3.60.15.10">
    <property type="entry name" value="Ribonuclease Z/Hydroxyacylglutathione hydrolase-like"/>
    <property type="match status" value="1"/>
</dbReference>
<evidence type="ECO:0000313" key="3">
    <source>
        <dbReference type="Proteomes" id="UP000324133"/>
    </source>
</evidence>
<evidence type="ECO:0000313" key="2">
    <source>
        <dbReference type="EMBL" id="KAA3436751.1"/>
    </source>
</evidence>
<gene>
    <name evidence="2" type="ORF">FOA19_20450</name>
</gene>
<dbReference type="Proteomes" id="UP000324133">
    <property type="component" value="Unassembled WGS sequence"/>
</dbReference>
<organism evidence="2 3">
    <name type="scientific">Rufibacter hautae</name>
    <dbReference type="NCBI Taxonomy" id="2595005"/>
    <lineage>
        <taxon>Bacteria</taxon>
        <taxon>Pseudomonadati</taxon>
        <taxon>Bacteroidota</taxon>
        <taxon>Cytophagia</taxon>
        <taxon>Cytophagales</taxon>
        <taxon>Hymenobacteraceae</taxon>
        <taxon>Rufibacter</taxon>
    </lineage>
</organism>
<reference evidence="2 3" key="1">
    <citation type="submission" date="2019-07" db="EMBL/GenBank/DDBJ databases">
        <title>Rufibacter sp. nov., isolated from lake sediment.</title>
        <authorList>
            <person name="Qu J.-H."/>
        </authorList>
    </citation>
    <scope>NUCLEOTIDE SEQUENCE [LARGE SCALE GENOMIC DNA]</scope>
    <source>
        <strain evidence="2 3">NBS58-1</strain>
    </source>
</reference>
<dbReference type="Pfam" id="PF13483">
    <property type="entry name" value="Lactamase_B_3"/>
    <property type="match status" value="1"/>
</dbReference>
<protein>
    <submittedName>
        <fullName evidence="2">MBL fold metallo-hydrolase</fullName>
    </submittedName>
</protein>
<dbReference type="EMBL" id="VKKY01000003">
    <property type="protein sequence ID" value="KAA3436751.1"/>
    <property type="molecule type" value="Genomic_DNA"/>
</dbReference>
<dbReference type="InterPro" id="IPR036866">
    <property type="entry name" value="RibonucZ/Hydroxyglut_hydro"/>
</dbReference>
<accession>A0A5B6TCS7</accession>
<dbReference type="GO" id="GO:0016787">
    <property type="term" value="F:hydrolase activity"/>
    <property type="evidence" value="ECO:0007669"/>
    <property type="project" value="UniProtKB-KW"/>
</dbReference>
<dbReference type="PANTHER" id="PTHR43546">
    <property type="entry name" value="UPF0173 METAL-DEPENDENT HYDROLASE MJ1163-RELATED"/>
    <property type="match status" value="1"/>
</dbReference>
<dbReference type="AlphaFoldDB" id="A0A5B6TCS7"/>
<comment type="caution">
    <text evidence="2">The sequence shown here is derived from an EMBL/GenBank/DDBJ whole genome shotgun (WGS) entry which is preliminary data.</text>
</comment>
<keyword evidence="3" id="KW-1185">Reference proteome</keyword>
<keyword evidence="1 2" id="KW-0378">Hydrolase</keyword>
<dbReference type="RefSeq" id="WP_149092690.1">
    <property type="nucleotide sequence ID" value="NZ_VKKY01000003.1"/>
</dbReference>
<proteinExistence type="predicted"/>
<dbReference type="OrthoDB" id="9805728at2"/>
<name>A0A5B6TCS7_9BACT</name>
<dbReference type="SUPFAM" id="SSF56281">
    <property type="entry name" value="Metallo-hydrolase/oxidoreductase"/>
    <property type="match status" value="1"/>
</dbReference>
<dbReference type="PANTHER" id="PTHR43546:SF9">
    <property type="entry name" value="L-ASCORBATE-6-PHOSPHATE LACTONASE ULAG-RELATED"/>
    <property type="match status" value="1"/>
</dbReference>
<sequence length="255" mass="27867">MATKTSIQLVRNATLVINYAGQRILVDPMLMPKDTIDSFTGKARNPMVELPMPIDEIIKDIDLVLVTHTHPDHFDPAASEALDKSVKLINQPADEEYFQNAGFTNAETVSDSTEWNGISIHRTGGEHGSGEVLKHMGTVSGFVLKAENQPTVYIVGDSIWIEEIEQSIQKFKPDVIVTNSGGAAMPGFEDTLILMDEEQTMSLIKASSEAKVVAVHMEALDHCRTTRASLRQAAEKSGIVNSKLLIPQNGEEVAL</sequence>
<dbReference type="InterPro" id="IPR050114">
    <property type="entry name" value="UPF0173_UPF0282_UlaG_hydrolase"/>
</dbReference>
<evidence type="ECO:0000256" key="1">
    <source>
        <dbReference type="ARBA" id="ARBA00022801"/>
    </source>
</evidence>